<dbReference type="EMBL" id="CM035406">
    <property type="protein sequence ID" value="KAH7447675.1"/>
    <property type="molecule type" value="Genomic_DNA"/>
</dbReference>
<dbReference type="Proteomes" id="UP000825935">
    <property type="component" value="Chromosome 1"/>
</dbReference>
<dbReference type="AlphaFoldDB" id="A0A8T2VQA1"/>
<name>A0A8T2VQA1_CERRI</name>
<sequence>MTTKIYTAESSEQLLREEEAEVYSVLSSASPVYHTCSVFLQTNSIVAHRSKVLLIRCYRSVVYQVDDMHRARCYRSVVYQVDDMHRAEELLVIIHEMYYVEMLRTCSRYELQRL</sequence>
<evidence type="ECO:0000313" key="1">
    <source>
        <dbReference type="EMBL" id="KAH7447675.1"/>
    </source>
</evidence>
<comment type="caution">
    <text evidence="1">The sequence shown here is derived from an EMBL/GenBank/DDBJ whole genome shotgun (WGS) entry which is preliminary data.</text>
</comment>
<proteinExistence type="predicted"/>
<gene>
    <name evidence="1" type="ORF">KP509_01G116500</name>
</gene>
<keyword evidence="2" id="KW-1185">Reference proteome</keyword>
<accession>A0A8T2VQA1</accession>
<organism evidence="1 2">
    <name type="scientific">Ceratopteris richardii</name>
    <name type="common">Triangle waterfern</name>
    <dbReference type="NCBI Taxonomy" id="49495"/>
    <lineage>
        <taxon>Eukaryota</taxon>
        <taxon>Viridiplantae</taxon>
        <taxon>Streptophyta</taxon>
        <taxon>Embryophyta</taxon>
        <taxon>Tracheophyta</taxon>
        <taxon>Polypodiopsida</taxon>
        <taxon>Polypodiidae</taxon>
        <taxon>Polypodiales</taxon>
        <taxon>Pteridineae</taxon>
        <taxon>Pteridaceae</taxon>
        <taxon>Parkerioideae</taxon>
        <taxon>Ceratopteris</taxon>
    </lineage>
</organism>
<evidence type="ECO:0000313" key="2">
    <source>
        <dbReference type="Proteomes" id="UP000825935"/>
    </source>
</evidence>
<reference evidence="1" key="1">
    <citation type="submission" date="2021-08" db="EMBL/GenBank/DDBJ databases">
        <title>WGS assembly of Ceratopteris richardii.</title>
        <authorList>
            <person name="Marchant D.B."/>
            <person name="Chen G."/>
            <person name="Jenkins J."/>
            <person name="Shu S."/>
            <person name="Leebens-Mack J."/>
            <person name="Grimwood J."/>
            <person name="Schmutz J."/>
            <person name="Soltis P."/>
            <person name="Soltis D."/>
            <person name="Chen Z.-H."/>
        </authorList>
    </citation>
    <scope>NUCLEOTIDE SEQUENCE</scope>
    <source>
        <strain evidence="1">Whitten #5841</strain>
        <tissue evidence="1">Leaf</tissue>
    </source>
</reference>
<protein>
    <submittedName>
        <fullName evidence="1">Uncharacterized protein</fullName>
    </submittedName>
</protein>